<comment type="similarity">
    <text evidence="1">Belongs to the GeBP family.</text>
</comment>
<evidence type="ECO:0000259" key="3">
    <source>
        <dbReference type="Pfam" id="PF04504"/>
    </source>
</evidence>
<comment type="caution">
    <text evidence="4">The sequence shown here is derived from an EMBL/GenBank/DDBJ whole genome shotgun (WGS) entry which is preliminary data.</text>
</comment>
<feature type="compositionally biased region" description="Basic and acidic residues" evidence="2">
    <location>
        <begin position="147"/>
        <end position="157"/>
    </location>
</feature>
<evidence type="ECO:0000313" key="5">
    <source>
        <dbReference type="Proteomes" id="UP000092600"/>
    </source>
</evidence>
<evidence type="ECO:0000256" key="1">
    <source>
        <dbReference type="ARBA" id="ARBA00010820"/>
    </source>
</evidence>
<sequence length="462" mass="49409">MPSAEEERAVFEDDDDEETEGDDTEEDDDDADADADADAEPLAVAPPATAAAPTAERLSGSAIPSSSDRPPNPNPNPNPTSSAAANPNSSSSDPSSSDLTPSSAHPQNGAIPAAASAPAAVSVSVSGGATPTAAADPGRALVVSSASEERRPPGSAFDESRRLFQRLWTDEDEIIILRGFLDFTSRRGTTFASHQYDTGPFYEEMKKQLQFEFTKNQLIEKLRRLKKKYRNCVNRISTMGKDFAFKSAHEQAIFEIARNIWRPGIKRSRDSDDDENEDLNPPTNDADPNHAIVVADGPLSSDRRVLRTRRRLRRRTTEESAAVAADTGAGTAVPVMVTVENSIPPPQTPSVQPATVPGIIEETVKSCLSPLFKELINSAIGGGPQLSSGLLGGGGLLGLLGVSPPSLNIGGNLGSNSSGTPPVDEKWRKQQILELEVYLKRIELVQEQIKLTLEEIKKPGVS</sequence>
<feature type="compositionally biased region" description="Basic and acidic residues" evidence="2">
    <location>
        <begin position="1"/>
        <end position="11"/>
    </location>
</feature>
<gene>
    <name evidence="4" type="ORF">ACMD2_09946</name>
</gene>
<evidence type="ECO:0000256" key="2">
    <source>
        <dbReference type="SAM" id="MobiDB-lite"/>
    </source>
</evidence>
<organism evidence="4 5">
    <name type="scientific">Ananas comosus</name>
    <name type="common">Pineapple</name>
    <name type="synonym">Ananas ananas</name>
    <dbReference type="NCBI Taxonomy" id="4615"/>
    <lineage>
        <taxon>Eukaryota</taxon>
        <taxon>Viridiplantae</taxon>
        <taxon>Streptophyta</taxon>
        <taxon>Embryophyta</taxon>
        <taxon>Tracheophyta</taxon>
        <taxon>Spermatophyta</taxon>
        <taxon>Magnoliopsida</taxon>
        <taxon>Liliopsida</taxon>
        <taxon>Poales</taxon>
        <taxon>Bromeliaceae</taxon>
        <taxon>Bromelioideae</taxon>
        <taxon>Ananas</taxon>
    </lineage>
</organism>
<dbReference type="InterPro" id="IPR053932">
    <property type="entry name" value="GeBP-like_DBD"/>
</dbReference>
<protein>
    <submittedName>
        <fullName evidence="4">Mediator-associated protein 1</fullName>
    </submittedName>
</protein>
<dbReference type="EMBL" id="LSRQ01003754">
    <property type="protein sequence ID" value="OAY70845.1"/>
    <property type="molecule type" value="Genomic_DNA"/>
</dbReference>
<reference evidence="4 5" key="1">
    <citation type="journal article" date="2016" name="DNA Res.">
        <title>The draft genome of MD-2 pineapple using hybrid error correction of long reads.</title>
        <authorList>
            <person name="Redwan R.M."/>
            <person name="Saidin A."/>
            <person name="Kumar S.V."/>
        </authorList>
    </citation>
    <scope>NUCLEOTIDE SEQUENCE [LARGE SCALE GENOMIC DNA]</scope>
    <source>
        <strain evidence="5">cv. MD2</strain>
        <tissue evidence="4">Leaf</tissue>
    </source>
</reference>
<feature type="region of interest" description="Disordered" evidence="2">
    <location>
        <begin position="1"/>
        <end position="113"/>
    </location>
</feature>
<evidence type="ECO:0000313" key="4">
    <source>
        <dbReference type="EMBL" id="OAY70845.1"/>
    </source>
</evidence>
<feature type="region of interest" description="Disordered" evidence="2">
    <location>
        <begin position="265"/>
        <end position="289"/>
    </location>
</feature>
<dbReference type="AlphaFoldDB" id="A0A199V1U1"/>
<dbReference type="InterPro" id="IPR007592">
    <property type="entry name" value="GEBP"/>
</dbReference>
<feature type="compositionally biased region" description="Acidic residues" evidence="2">
    <location>
        <begin position="12"/>
        <end position="39"/>
    </location>
</feature>
<feature type="compositionally biased region" description="Low complexity" evidence="2">
    <location>
        <begin position="79"/>
        <end position="113"/>
    </location>
</feature>
<accession>A0A199V1U1</accession>
<feature type="domain" description="Glabrous enhancer-binding protein-like DBD" evidence="3">
    <location>
        <begin position="164"/>
        <end position="261"/>
    </location>
</feature>
<dbReference type="PANTHER" id="PTHR31662">
    <property type="entry name" value="BNAANNG10740D PROTEIN-RELATED"/>
    <property type="match status" value="1"/>
</dbReference>
<feature type="compositionally biased region" description="Low complexity" evidence="2">
    <location>
        <begin position="40"/>
        <end position="56"/>
    </location>
</feature>
<dbReference type="PANTHER" id="PTHR31662:SF1">
    <property type="entry name" value="OS01G0249900 PROTEIN"/>
    <property type="match status" value="1"/>
</dbReference>
<proteinExistence type="inferred from homology"/>
<feature type="compositionally biased region" description="Low complexity" evidence="2">
    <location>
        <begin position="129"/>
        <end position="140"/>
    </location>
</feature>
<name>A0A199V1U1_ANACO</name>
<dbReference type="Pfam" id="PF04504">
    <property type="entry name" value="GeBP-like_DBD"/>
    <property type="match status" value="1"/>
</dbReference>
<dbReference type="GO" id="GO:0005634">
    <property type="term" value="C:nucleus"/>
    <property type="evidence" value="ECO:0007669"/>
    <property type="project" value="TreeGrafter"/>
</dbReference>
<dbReference type="STRING" id="4615.A0A199V1U1"/>
<feature type="region of interest" description="Disordered" evidence="2">
    <location>
        <begin position="129"/>
        <end position="157"/>
    </location>
</feature>
<dbReference type="GO" id="GO:0006355">
    <property type="term" value="P:regulation of DNA-templated transcription"/>
    <property type="evidence" value="ECO:0007669"/>
    <property type="project" value="InterPro"/>
</dbReference>
<dbReference type="Proteomes" id="UP000092600">
    <property type="component" value="Unassembled WGS sequence"/>
</dbReference>